<dbReference type="InterPro" id="IPR037402">
    <property type="entry name" value="YidZ_PBP2"/>
</dbReference>
<dbReference type="PANTHER" id="PTHR30118">
    <property type="entry name" value="HTH-TYPE TRANSCRIPTIONAL REGULATOR LEUO-RELATED"/>
    <property type="match status" value="1"/>
</dbReference>
<evidence type="ECO:0000256" key="3">
    <source>
        <dbReference type="ARBA" id="ARBA00023125"/>
    </source>
</evidence>
<dbReference type="Proteomes" id="UP000639859">
    <property type="component" value="Unassembled WGS sequence"/>
</dbReference>
<sequence>MLLRRHNLNQLPILRELLRTRSVSRTAELVGLSQSAVSAALSRLRETFNDDLLVMVGRRLELTERGAELIEQTERAYLEVETLLRPPQFDPLEETRRFIVATADYVSLLIAPPLTRLLAQQAPNASVHFIDVPGNVASEVIRGTIDLVMVPSDTAEGVYDGSSMPLFDDEMVVISSRAHRGFAGPLTREIYETSRHAMFQMSPKIETTHQILGMREGGIEQHNRVIVQQFTALPAIVASTDCLALVQRRIAERFARVLDIEIHTPPFEMSPVHVCAYWGRSMERDPAHAWFRGLLKEIHP</sequence>
<accession>A0ABS0SX57</accession>
<keyword evidence="2" id="KW-0805">Transcription regulation</keyword>
<name>A0ABS0SX57_9CAUL</name>
<dbReference type="SUPFAM" id="SSF46785">
    <property type="entry name" value="Winged helix' DNA-binding domain"/>
    <property type="match status" value="1"/>
</dbReference>
<dbReference type="SUPFAM" id="SSF53850">
    <property type="entry name" value="Periplasmic binding protein-like II"/>
    <property type="match status" value="1"/>
</dbReference>
<dbReference type="Gene3D" id="1.10.10.10">
    <property type="entry name" value="Winged helix-like DNA-binding domain superfamily/Winged helix DNA-binding domain"/>
    <property type="match status" value="1"/>
</dbReference>
<keyword evidence="4" id="KW-0804">Transcription</keyword>
<evidence type="ECO:0000256" key="1">
    <source>
        <dbReference type="ARBA" id="ARBA00009437"/>
    </source>
</evidence>
<gene>
    <name evidence="6" type="ORF">I4Q42_10580</name>
</gene>
<comment type="similarity">
    <text evidence="1">Belongs to the LysR transcriptional regulatory family.</text>
</comment>
<proteinExistence type="inferred from homology"/>
<dbReference type="InterPro" id="IPR036388">
    <property type="entry name" value="WH-like_DNA-bd_sf"/>
</dbReference>
<reference evidence="6 7" key="1">
    <citation type="submission" date="2020-11" db="EMBL/GenBank/DDBJ databases">
        <title>genome sequence of strain KACC 18849.</title>
        <authorList>
            <person name="Gao J."/>
            <person name="Zhang X."/>
        </authorList>
    </citation>
    <scope>NUCLEOTIDE SEQUENCE [LARGE SCALE GENOMIC DNA]</scope>
    <source>
        <strain evidence="6 7">KACC 18849</strain>
    </source>
</reference>
<dbReference type="RefSeq" id="WP_198576040.1">
    <property type="nucleotide sequence ID" value="NZ_JADWOX010000006.1"/>
</dbReference>
<keyword evidence="3" id="KW-0238">DNA-binding</keyword>
<comment type="caution">
    <text evidence="6">The sequence shown here is derived from an EMBL/GenBank/DDBJ whole genome shotgun (WGS) entry which is preliminary data.</text>
</comment>
<dbReference type="PANTHER" id="PTHR30118:SF15">
    <property type="entry name" value="TRANSCRIPTIONAL REGULATORY PROTEIN"/>
    <property type="match status" value="1"/>
</dbReference>
<dbReference type="InterPro" id="IPR005119">
    <property type="entry name" value="LysR_subst-bd"/>
</dbReference>
<dbReference type="Gene3D" id="3.40.190.10">
    <property type="entry name" value="Periplasmic binding protein-like II"/>
    <property type="match status" value="2"/>
</dbReference>
<dbReference type="InterPro" id="IPR036390">
    <property type="entry name" value="WH_DNA-bd_sf"/>
</dbReference>
<feature type="domain" description="HTH lysR-type" evidence="5">
    <location>
        <begin position="6"/>
        <end position="63"/>
    </location>
</feature>
<evidence type="ECO:0000256" key="4">
    <source>
        <dbReference type="ARBA" id="ARBA00023163"/>
    </source>
</evidence>
<dbReference type="Pfam" id="PF00126">
    <property type="entry name" value="HTH_1"/>
    <property type="match status" value="1"/>
</dbReference>
<evidence type="ECO:0000256" key="2">
    <source>
        <dbReference type="ARBA" id="ARBA00023015"/>
    </source>
</evidence>
<evidence type="ECO:0000313" key="7">
    <source>
        <dbReference type="Proteomes" id="UP000639859"/>
    </source>
</evidence>
<keyword evidence="7" id="KW-1185">Reference proteome</keyword>
<evidence type="ECO:0000313" key="6">
    <source>
        <dbReference type="EMBL" id="MBI1684114.1"/>
    </source>
</evidence>
<protein>
    <submittedName>
        <fullName evidence="6">LysR family transcriptional regulator</fullName>
    </submittedName>
</protein>
<dbReference type="Pfam" id="PF03466">
    <property type="entry name" value="LysR_substrate"/>
    <property type="match status" value="1"/>
</dbReference>
<dbReference type="PROSITE" id="PS50931">
    <property type="entry name" value="HTH_LYSR"/>
    <property type="match status" value="1"/>
</dbReference>
<dbReference type="InterPro" id="IPR000847">
    <property type="entry name" value="LysR_HTH_N"/>
</dbReference>
<evidence type="ECO:0000259" key="5">
    <source>
        <dbReference type="PROSITE" id="PS50931"/>
    </source>
</evidence>
<organism evidence="6 7">
    <name type="scientific">Caulobacter hibisci</name>
    <dbReference type="NCBI Taxonomy" id="2035993"/>
    <lineage>
        <taxon>Bacteria</taxon>
        <taxon>Pseudomonadati</taxon>
        <taxon>Pseudomonadota</taxon>
        <taxon>Alphaproteobacteria</taxon>
        <taxon>Caulobacterales</taxon>
        <taxon>Caulobacteraceae</taxon>
        <taxon>Caulobacter</taxon>
    </lineage>
</organism>
<dbReference type="InterPro" id="IPR050389">
    <property type="entry name" value="LysR-type_TF"/>
</dbReference>
<dbReference type="EMBL" id="JADWOX010000006">
    <property type="protein sequence ID" value="MBI1684114.1"/>
    <property type="molecule type" value="Genomic_DNA"/>
</dbReference>
<dbReference type="CDD" id="cd08417">
    <property type="entry name" value="PBP2_Nitroaromatics_like"/>
    <property type="match status" value="1"/>
</dbReference>